<name>A0ABS1B9I0_9MICO</name>
<protein>
    <submittedName>
        <fullName evidence="3">DUF4229 domain-containing protein</fullName>
    </submittedName>
</protein>
<feature type="region of interest" description="Disordered" evidence="1">
    <location>
        <begin position="59"/>
        <end position="92"/>
    </location>
</feature>
<feature type="compositionally biased region" description="Acidic residues" evidence="1">
    <location>
        <begin position="76"/>
        <end position="92"/>
    </location>
</feature>
<dbReference type="EMBL" id="JAEDAJ010000003">
    <property type="protein sequence ID" value="MBK0331275.1"/>
    <property type="molecule type" value="Genomic_DNA"/>
</dbReference>
<gene>
    <name evidence="3" type="ORF">I8D64_07650</name>
</gene>
<feature type="compositionally biased region" description="Basic and acidic residues" evidence="1">
    <location>
        <begin position="59"/>
        <end position="75"/>
    </location>
</feature>
<evidence type="ECO:0000313" key="3">
    <source>
        <dbReference type="EMBL" id="MBK0331275.1"/>
    </source>
</evidence>
<evidence type="ECO:0000256" key="2">
    <source>
        <dbReference type="SAM" id="Phobius"/>
    </source>
</evidence>
<keyword evidence="2" id="KW-1133">Transmembrane helix</keyword>
<dbReference type="RefSeq" id="WP_200501905.1">
    <property type="nucleotide sequence ID" value="NZ_JAEDAJ010000003.1"/>
</dbReference>
<comment type="caution">
    <text evidence="3">The sequence shown here is derived from an EMBL/GenBank/DDBJ whole genome shotgun (WGS) entry which is preliminary data.</text>
</comment>
<proteinExistence type="predicted"/>
<accession>A0ABS1B9I0</accession>
<evidence type="ECO:0000313" key="4">
    <source>
        <dbReference type="Proteomes" id="UP000612352"/>
    </source>
</evidence>
<evidence type="ECO:0000256" key="1">
    <source>
        <dbReference type="SAM" id="MobiDB-lite"/>
    </source>
</evidence>
<dbReference type="Proteomes" id="UP000612352">
    <property type="component" value="Unassembled WGS sequence"/>
</dbReference>
<reference evidence="3 4" key="1">
    <citation type="submission" date="2020-12" db="EMBL/GenBank/DDBJ databases">
        <title>Brachybacterium sp. MASK1Z-5, whole genome shotgun sequence.</title>
        <authorList>
            <person name="Tuo L."/>
        </authorList>
    </citation>
    <scope>NUCLEOTIDE SEQUENCE [LARGE SCALE GENOMIC DNA]</scope>
    <source>
        <strain evidence="3 4">MASK1Z-5</strain>
    </source>
</reference>
<keyword evidence="2" id="KW-0472">Membrane</keyword>
<dbReference type="Pfam" id="PF14012">
    <property type="entry name" value="DUF4229"/>
    <property type="match status" value="1"/>
</dbReference>
<keyword evidence="4" id="KW-1185">Reference proteome</keyword>
<sequence length="92" mass="10569">MRDVLLYTVIRLVVLAAAWWLMVQIGVGFYLAGIIAVLIAFLVSVLFLRAPRERLAGRLQSADERRRERRGPVRDEDADEEDALLDEDDDER</sequence>
<dbReference type="InterPro" id="IPR025323">
    <property type="entry name" value="DUF4229"/>
</dbReference>
<organism evidence="3 4">
    <name type="scientific">Brachybacterium halotolerans</name>
    <dbReference type="NCBI Taxonomy" id="2795215"/>
    <lineage>
        <taxon>Bacteria</taxon>
        <taxon>Bacillati</taxon>
        <taxon>Actinomycetota</taxon>
        <taxon>Actinomycetes</taxon>
        <taxon>Micrococcales</taxon>
        <taxon>Dermabacteraceae</taxon>
        <taxon>Brachybacterium</taxon>
    </lineage>
</organism>
<keyword evidence="2" id="KW-0812">Transmembrane</keyword>
<feature type="transmembrane region" description="Helical" evidence="2">
    <location>
        <begin position="5"/>
        <end position="22"/>
    </location>
</feature>
<feature type="transmembrane region" description="Helical" evidence="2">
    <location>
        <begin position="28"/>
        <end position="48"/>
    </location>
</feature>